<evidence type="ECO:0000256" key="4">
    <source>
        <dbReference type="ARBA" id="ARBA00022898"/>
    </source>
</evidence>
<dbReference type="Gene3D" id="3.40.640.10">
    <property type="entry name" value="Type I PLP-dependent aspartate aminotransferase-like (Major domain)"/>
    <property type="match status" value="1"/>
</dbReference>
<dbReference type="AlphaFoldDB" id="A0A2T2WQ74"/>
<dbReference type="InterPro" id="IPR015422">
    <property type="entry name" value="PyrdxlP-dep_Trfase_small"/>
</dbReference>
<feature type="modified residue" description="N6-(pyridoxal phosphate)lysine" evidence="5">
    <location>
        <position position="209"/>
    </location>
</feature>
<accession>A0A2T2WQ74</accession>
<dbReference type="PANTHER" id="PTHR43797:SF2">
    <property type="entry name" value="HOMOCYSTEINE_CYSTEINE SYNTHASE"/>
    <property type="match status" value="1"/>
</dbReference>
<dbReference type="InterPro" id="IPR015421">
    <property type="entry name" value="PyrdxlP-dep_Trfase_major"/>
</dbReference>
<dbReference type="GO" id="GO:0030170">
    <property type="term" value="F:pyridoxal phosphate binding"/>
    <property type="evidence" value="ECO:0007669"/>
    <property type="project" value="InterPro"/>
</dbReference>
<dbReference type="PANTHER" id="PTHR43797">
    <property type="entry name" value="HOMOCYSTEINE/CYSTEINE SYNTHASE"/>
    <property type="match status" value="1"/>
</dbReference>
<comment type="similarity">
    <text evidence="2 6">Belongs to the trans-sulfuration enzymes family.</text>
</comment>
<reference evidence="7 8" key="1">
    <citation type="journal article" date="2014" name="BMC Genomics">
        <title>Comparison of environmental and isolate Sulfobacillus genomes reveals diverse carbon, sulfur, nitrogen, and hydrogen metabolisms.</title>
        <authorList>
            <person name="Justice N.B."/>
            <person name="Norman A."/>
            <person name="Brown C.T."/>
            <person name="Singh A."/>
            <person name="Thomas B.C."/>
            <person name="Banfield J.F."/>
        </authorList>
    </citation>
    <scope>NUCLEOTIDE SEQUENCE [LARGE SCALE GENOMIC DNA]</scope>
    <source>
        <strain evidence="7">AMDSBA1</strain>
    </source>
</reference>
<protein>
    <submittedName>
        <fullName evidence="7">O-acetylhomoserine aminocarboxypropyltransferase</fullName>
        <ecNumber evidence="7">2.5.1.49</ecNumber>
    </submittedName>
</protein>
<dbReference type="CDD" id="cd00614">
    <property type="entry name" value="CGS_like"/>
    <property type="match status" value="1"/>
</dbReference>
<evidence type="ECO:0000313" key="7">
    <source>
        <dbReference type="EMBL" id="PSR24384.1"/>
    </source>
</evidence>
<evidence type="ECO:0000256" key="1">
    <source>
        <dbReference type="ARBA" id="ARBA00001933"/>
    </source>
</evidence>
<dbReference type="EMBL" id="PXYT01000080">
    <property type="protein sequence ID" value="PSR24384.1"/>
    <property type="molecule type" value="Genomic_DNA"/>
</dbReference>
<keyword evidence="4 5" id="KW-0663">Pyridoxal phosphate</keyword>
<dbReference type="InterPro" id="IPR000277">
    <property type="entry name" value="Cys/Met-Metab_PyrdxlP-dep_enz"/>
</dbReference>
<evidence type="ECO:0000256" key="3">
    <source>
        <dbReference type="ARBA" id="ARBA00022679"/>
    </source>
</evidence>
<gene>
    <name evidence="7" type="ORF">C7B43_19160</name>
</gene>
<evidence type="ECO:0000313" key="8">
    <source>
        <dbReference type="Proteomes" id="UP000242699"/>
    </source>
</evidence>
<dbReference type="InterPro" id="IPR006235">
    <property type="entry name" value="OAc-hSer/O-AcSer_sulfhydrylase"/>
</dbReference>
<comment type="caution">
    <text evidence="7">The sequence shown here is derived from an EMBL/GenBank/DDBJ whole genome shotgun (WGS) entry which is preliminary data.</text>
</comment>
<dbReference type="GO" id="GO:0071269">
    <property type="term" value="P:L-homocysteine biosynthetic process"/>
    <property type="evidence" value="ECO:0007669"/>
    <property type="project" value="TreeGrafter"/>
</dbReference>
<evidence type="ECO:0000256" key="2">
    <source>
        <dbReference type="ARBA" id="ARBA00009077"/>
    </source>
</evidence>
<evidence type="ECO:0000256" key="5">
    <source>
        <dbReference type="PIRSR" id="PIRSR001434-2"/>
    </source>
</evidence>
<dbReference type="EC" id="2.5.1.49" evidence="7"/>
<sequence>MDNNEWAIETLSIRAGYQPDVGTSAIAAPIYQTVGYAFQDTSHAARLFNLDEPGNIYTRIMNPTTDVLEKRIAAMEGGVGAVAFSSGMAAITAAVLNLCRAGDELIASTALYGGTWTLFTSTMVDFGVTVHFITEAQLDEAEALINERTRGVFVESIGNPALNVTDMKAWAAFAHRHQLPLLVDNTFPTPYLERPLDHGADIVIHSMTKWIGGHGTTLGGIVVDGGHFDYNTDKFPQFSQPDQSYHGLVFGEQPACYALRLRVKLLRDTGAALSPLSAFLMLVGLETLPVRMKAACESALFLAQKLQKHPKVSWVNYPGLEQSPSHGLAKIYLRPAHFGTMLNFGVVGGRENAERVINRLKLWLLVANVGDVRSMAIHPASTTHQQLSPDEQQLAGAGGDLVRLSVGLENAEDLWRDLEQALESTDPD</sequence>
<comment type="cofactor">
    <cofactor evidence="1 6">
        <name>pyridoxal 5'-phosphate</name>
        <dbReference type="ChEBI" id="CHEBI:597326"/>
    </cofactor>
</comment>
<dbReference type="Pfam" id="PF01053">
    <property type="entry name" value="Cys_Met_Meta_PP"/>
    <property type="match status" value="1"/>
</dbReference>
<proteinExistence type="inferred from homology"/>
<dbReference type="NCBIfam" id="TIGR01326">
    <property type="entry name" value="OAH_OAS_sulfhy"/>
    <property type="match status" value="1"/>
</dbReference>
<dbReference type="Proteomes" id="UP000242699">
    <property type="component" value="Unassembled WGS sequence"/>
</dbReference>
<dbReference type="GO" id="GO:0006535">
    <property type="term" value="P:cysteine biosynthetic process from serine"/>
    <property type="evidence" value="ECO:0007669"/>
    <property type="project" value="TreeGrafter"/>
</dbReference>
<dbReference type="PIRSF" id="PIRSF001434">
    <property type="entry name" value="CGS"/>
    <property type="match status" value="1"/>
</dbReference>
<dbReference type="GO" id="GO:0005737">
    <property type="term" value="C:cytoplasm"/>
    <property type="evidence" value="ECO:0007669"/>
    <property type="project" value="TreeGrafter"/>
</dbReference>
<dbReference type="Gene3D" id="3.90.1150.10">
    <property type="entry name" value="Aspartate Aminotransferase, domain 1"/>
    <property type="match status" value="1"/>
</dbReference>
<organism evidence="7 8">
    <name type="scientific">Sulfobacillus benefaciens</name>
    <dbReference type="NCBI Taxonomy" id="453960"/>
    <lineage>
        <taxon>Bacteria</taxon>
        <taxon>Bacillati</taxon>
        <taxon>Bacillota</taxon>
        <taxon>Clostridia</taxon>
        <taxon>Eubacteriales</taxon>
        <taxon>Clostridiales Family XVII. Incertae Sedis</taxon>
        <taxon>Sulfobacillus</taxon>
    </lineage>
</organism>
<dbReference type="GO" id="GO:0003961">
    <property type="term" value="F:O-acetylhomoserine aminocarboxypropyltransferase activity"/>
    <property type="evidence" value="ECO:0007669"/>
    <property type="project" value="UniProtKB-EC"/>
</dbReference>
<dbReference type="GO" id="GO:0019346">
    <property type="term" value="P:transsulfuration"/>
    <property type="evidence" value="ECO:0007669"/>
    <property type="project" value="InterPro"/>
</dbReference>
<dbReference type="GO" id="GO:0004124">
    <property type="term" value="F:cysteine synthase activity"/>
    <property type="evidence" value="ECO:0007669"/>
    <property type="project" value="TreeGrafter"/>
</dbReference>
<dbReference type="SUPFAM" id="SSF53383">
    <property type="entry name" value="PLP-dependent transferases"/>
    <property type="match status" value="1"/>
</dbReference>
<evidence type="ECO:0000256" key="6">
    <source>
        <dbReference type="RuleBase" id="RU362118"/>
    </source>
</evidence>
<keyword evidence="3 7" id="KW-0808">Transferase</keyword>
<dbReference type="InterPro" id="IPR015424">
    <property type="entry name" value="PyrdxlP-dep_Trfase"/>
</dbReference>
<name>A0A2T2WQ74_9FIRM</name>
<dbReference type="FunFam" id="3.40.640.10:FF:000035">
    <property type="entry name" value="O-succinylhomoserine sulfhydrylase"/>
    <property type="match status" value="1"/>
</dbReference>